<name>A0AAU6UFB1_UNCXX</name>
<evidence type="ECO:0008006" key="3">
    <source>
        <dbReference type="Google" id="ProtNLM"/>
    </source>
</evidence>
<proteinExistence type="predicted"/>
<reference evidence="2" key="1">
    <citation type="submission" date="2022-03" db="EMBL/GenBank/DDBJ databases">
        <title>Sea Food Isolates.</title>
        <authorList>
            <person name="Li c."/>
        </authorList>
    </citation>
    <scope>NUCLEOTIDE SEQUENCE</scope>
    <source>
        <strain evidence="2">19NY04SH03</strain>
    </source>
</reference>
<dbReference type="EMBL" id="CP095346">
    <property type="protein sequence ID" value="XAG71789.1"/>
    <property type="molecule type" value="Genomic_DNA"/>
</dbReference>
<feature type="compositionally biased region" description="Basic and acidic residues" evidence="1">
    <location>
        <begin position="142"/>
        <end position="156"/>
    </location>
</feature>
<evidence type="ECO:0000313" key="2">
    <source>
        <dbReference type="EMBL" id="XAG71789.1"/>
    </source>
</evidence>
<protein>
    <recommendedName>
        <fullName evidence="3">H-NS histone family protein</fullName>
    </recommendedName>
</protein>
<gene>
    <name evidence="2" type="ORF">MRN42_07160</name>
</gene>
<organism evidence="2">
    <name type="scientific">bacterium 19NY04SH03</name>
    <dbReference type="NCBI Taxonomy" id="2920647"/>
    <lineage>
        <taxon>Bacteria</taxon>
    </lineage>
</organism>
<dbReference type="AlphaFoldDB" id="A0AAU6UFB1"/>
<feature type="region of interest" description="Disordered" evidence="1">
    <location>
        <begin position="133"/>
        <end position="156"/>
    </location>
</feature>
<feature type="region of interest" description="Disordered" evidence="1">
    <location>
        <begin position="84"/>
        <end position="103"/>
    </location>
</feature>
<sequence>MNVTAYENKTMTLTEKQQAAMEIFNSRNNIRGLDLTLSELETLRDRISFIIEELSNEQELKNVEAAIQALRLVNVEIPDELSNKKKALSGSKPHLATQRKKAPAARFQIGDLFFEERSQGKPSRELAAAIQNYNNEHGTSLKKKDFKTDDAVEKVD</sequence>
<evidence type="ECO:0000256" key="1">
    <source>
        <dbReference type="SAM" id="MobiDB-lite"/>
    </source>
</evidence>
<accession>A0AAU6UFB1</accession>